<evidence type="ECO:0000256" key="1">
    <source>
        <dbReference type="SAM" id="MobiDB-lite"/>
    </source>
</evidence>
<sequence>MSSLLALLPSVGKPTAKKAMADVSLSVSSSNHKRRGEDGSGSTSRFSPNVSPKRSPKSTATGSRSKDRVARSDRNKDTSTSRKSPPRLTRNLSLKEGDHQNKKKAAPLCRTMSLASGQHKFERKSTNGKVQL</sequence>
<keyword evidence="3" id="KW-1185">Reference proteome</keyword>
<feature type="compositionally biased region" description="Basic and acidic residues" evidence="1">
    <location>
        <begin position="64"/>
        <end position="80"/>
    </location>
</feature>
<dbReference type="EMBL" id="CAICTM010002350">
    <property type="protein sequence ID" value="CAB9528909.1"/>
    <property type="molecule type" value="Genomic_DNA"/>
</dbReference>
<reference evidence="2" key="1">
    <citation type="submission" date="2020-06" db="EMBL/GenBank/DDBJ databases">
        <authorList>
            <consortium name="Plant Systems Biology data submission"/>
        </authorList>
    </citation>
    <scope>NUCLEOTIDE SEQUENCE</scope>
    <source>
        <strain evidence="2">D6</strain>
    </source>
</reference>
<feature type="compositionally biased region" description="Polar residues" evidence="1">
    <location>
        <begin position="40"/>
        <end position="63"/>
    </location>
</feature>
<proteinExistence type="predicted"/>
<evidence type="ECO:0000313" key="3">
    <source>
        <dbReference type="Proteomes" id="UP001153069"/>
    </source>
</evidence>
<gene>
    <name evidence="2" type="ORF">SEMRO_2352_G324420.1</name>
</gene>
<feature type="region of interest" description="Disordered" evidence="1">
    <location>
        <begin position="1"/>
        <end position="108"/>
    </location>
</feature>
<name>A0A9N8EZR4_9STRA</name>
<accession>A0A9N8EZR4</accession>
<feature type="region of interest" description="Disordered" evidence="1">
    <location>
        <begin position="113"/>
        <end position="132"/>
    </location>
</feature>
<dbReference type="AlphaFoldDB" id="A0A9N8EZR4"/>
<organism evidence="2 3">
    <name type="scientific">Seminavis robusta</name>
    <dbReference type="NCBI Taxonomy" id="568900"/>
    <lineage>
        <taxon>Eukaryota</taxon>
        <taxon>Sar</taxon>
        <taxon>Stramenopiles</taxon>
        <taxon>Ochrophyta</taxon>
        <taxon>Bacillariophyta</taxon>
        <taxon>Bacillariophyceae</taxon>
        <taxon>Bacillariophycidae</taxon>
        <taxon>Naviculales</taxon>
        <taxon>Naviculaceae</taxon>
        <taxon>Seminavis</taxon>
    </lineage>
</organism>
<dbReference type="Proteomes" id="UP001153069">
    <property type="component" value="Unassembled WGS sequence"/>
</dbReference>
<evidence type="ECO:0000313" key="2">
    <source>
        <dbReference type="EMBL" id="CAB9528909.1"/>
    </source>
</evidence>
<protein>
    <submittedName>
        <fullName evidence="2">Uncharacterized protein</fullName>
    </submittedName>
</protein>
<comment type="caution">
    <text evidence="2">The sequence shown here is derived from an EMBL/GenBank/DDBJ whole genome shotgun (WGS) entry which is preliminary data.</text>
</comment>